<dbReference type="OrthoDB" id="10053061at2759"/>
<feature type="compositionally biased region" description="Basic and acidic residues" evidence="7">
    <location>
        <begin position="225"/>
        <end position="234"/>
    </location>
</feature>
<feature type="region of interest" description="Disordered" evidence="7">
    <location>
        <begin position="876"/>
        <end position="914"/>
    </location>
</feature>
<dbReference type="GO" id="GO:0008526">
    <property type="term" value="F:phosphatidylinositol transfer activity"/>
    <property type="evidence" value="ECO:0007669"/>
    <property type="project" value="TreeGrafter"/>
</dbReference>
<dbReference type="GO" id="GO:0046872">
    <property type="term" value="F:metal ion binding"/>
    <property type="evidence" value="ECO:0007669"/>
    <property type="project" value="InterPro"/>
</dbReference>
<dbReference type="GO" id="GO:0035091">
    <property type="term" value="F:phosphatidylinositol binding"/>
    <property type="evidence" value="ECO:0007669"/>
    <property type="project" value="TreeGrafter"/>
</dbReference>
<dbReference type="Proteomes" id="UP000515152">
    <property type="component" value="Chromosome 8"/>
</dbReference>
<reference evidence="10" key="1">
    <citation type="submission" date="2025-08" db="UniProtKB">
        <authorList>
            <consortium name="RefSeq"/>
        </authorList>
    </citation>
    <scope>IDENTIFICATION</scope>
</reference>
<dbReference type="Pfam" id="PF24695">
    <property type="entry name" value="PITM1-3"/>
    <property type="match status" value="1"/>
</dbReference>
<evidence type="ECO:0000256" key="4">
    <source>
        <dbReference type="ARBA" id="ARBA00022837"/>
    </source>
</evidence>
<keyword evidence="4" id="KW-0106">Calcium</keyword>
<dbReference type="GeneID" id="116221572"/>
<dbReference type="InterPro" id="IPR031315">
    <property type="entry name" value="LNS2/PITP"/>
</dbReference>
<dbReference type="RefSeq" id="XP_031428620.1">
    <property type="nucleotide sequence ID" value="XM_031572760.1"/>
</dbReference>
<proteinExistence type="inferred from homology"/>
<keyword evidence="3" id="KW-0597">Phosphoprotein</keyword>
<evidence type="ECO:0000256" key="1">
    <source>
        <dbReference type="ARBA" id="ARBA00004184"/>
    </source>
</evidence>
<keyword evidence="6" id="KW-0472">Membrane</keyword>
<dbReference type="GO" id="GO:0008525">
    <property type="term" value="F:phosphatidylcholine transporter activity"/>
    <property type="evidence" value="ECO:0007669"/>
    <property type="project" value="TreeGrafter"/>
</dbReference>
<dbReference type="FunFam" id="3.40.50.1000:FF:000173">
    <property type="entry name" value="Membrane-associated phosphatidylinositol transfer protein 2"/>
    <property type="match status" value="1"/>
</dbReference>
<dbReference type="SUPFAM" id="SSF56784">
    <property type="entry name" value="HAD-like"/>
    <property type="match status" value="1"/>
</dbReference>
<feature type="compositionally biased region" description="Polar residues" evidence="7">
    <location>
        <begin position="235"/>
        <end position="248"/>
    </location>
</feature>
<feature type="region of interest" description="Disordered" evidence="7">
    <location>
        <begin position="221"/>
        <end position="248"/>
    </location>
</feature>
<evidence type="ECO:0000256" key="3">
    <source>
        <dbReference type="ARBA" id="ARBA00022553"/>
    </source>
</evidence>
<gene>
    <name evidence="10" type="primary">plrdgb</name>
</gene>
<accession>A0A6P8FZ47</accession>
<evidence type="ECO:0000256" key="6">
    <source>
        <dbReference type="ARBA" id="ARBA00023136"/>
    </source>
</evidence>
<feature type="region of interest" description="Disordered" evidence="7">
    <location>
        <begin position="456"/>
        <end position="475"/>
    </location>
</feature>
<keyword evidence="9" id="KW-1185">Reference proteome</keyword>
<feature type="compositionally biased region" description="Basic and acidic residues" evidence="7">
    <location>
        <begin position="893"/>
        <end position="914"/>
    </location>
</feature>
<dbReference type="GO" id="GO:0005737">
    <property type="term" value="C:cytoplasm"/>
    <property type="evidence" value="ECO:0007669"/>
    <property type="project" value="TreeGrafter"/>
</dbReference>
<dbReference type="GO" id="GO:0012505">
    <property type="term" value="C:endomembrane system"/>
    <property type="evidence" value="ECO:0007669"/>
    <property type="project" value="UniProtKB-SubCell"/>
</dbReference>
<comment type="subcellular location">
    <subcellularLocation>
        <location evidence="1">Endomembrane system</location>
        <topology evidence="1">Peripheral membrane protein</topology>
    </subcellularLocation>
</comment>
<organism evidence="9 10">
    <name type="scientific">Clupea harengus</name>
    <name type="common">Atlantic herring</name>
    <dbReference type="NCBI Taxonomy" id="7950"/>
    <lineage>
        <taxon>Eukaryota</taxon>
        <taxon>Metazoa</taxon>
        <taxon>Chordata</taxon>
        <taxon>Craniata</taxon>
        <taxon>Vertebrata</taxon>
        <taxon>Euteleostomi</taxon>
        <taxon>Actinopterygii</taxon>
        <taxon>Neopterygii</taxon>
        <taxon>Teleostei</taxon>
        <taxon>Clupei</taxon>
        <taxon>Clupeiformes</taxon>
        <taxon>Clupeoidei</taxon>
        <taxon>Clupeidae</taxon>
        <taxon>Clupea</taxon>
    </lineage>
</organism>
<dbReference type="Pfam" id="PF24694">
    <property type="entry name" value="LNS2_PITM1-3"/>
    <property type="match status" value="1"/>
</dbReference>
<dbReference type="InterPro" id="IPR001666">
    <property type="entry name" value="PI_transfer"/>
</dbReference>
<sequence>MKAPSRKLSASHWRLENIAQESTDSSDDEFFDARESFYRLHPRCAPQSSVDGLEDVERKCRTQLLILVVHGGHILDSGGDADGKSDDTATLASVLERLAHAHFQAAADGMVVRLVPCPPVCSEAFTLVSHLNPYSYDESCVSSSVDHLPLAALPLLTITTPRYQDAVAAIIHQANQVYSDFLQSAEGIGFSGQVCLVADCIGGVLCFDALCFSGDKRHTVPGATKKHDSNENLKESSSAPADSLSPNLLGSKRLSKSNIDVSVPTDTPSAPPHPLIRKQSDSCSADIMSLLQGEHSRTRLASGPGSFDFEVSDCFLFGCPLGLVLAMRKTVLPAFQVSQLQPACSQLFNLSLSVSCRFPIVSQLQPACSQLFNLFYPSDPSASRLEPLLHPKLRQLSPFSVPRYQRYPLGDGRSTLIADAVLKNPGGSTVVVTEPPLEGLPSAEVDIVFEEDIGDEPPQETRLSRSDSETSATSQHQPVSHLIDFCGQWWGLKRLDYVLFCPDVLTTFPTVALPHLFHASYWESTDAVAFILRQVLRCDCLKAGKADCCDTTPLCPSSPREKWLRRRTHVKLRNVTANHRVHDVIATEDGFQTLVGRFMYGPLDMVTLTGEKVDVFLMSQPASGRWVLFDTELTSNSGRVSYTIPASKRLPVGVYPIKMVVRGDQTSAEAFLTVLPKGMECVVFSIDGSFAASVSLMGSDPKVRAGAVDVVRHWQDRGYLIIYITGRPDMQKQRVVSWLTQHNFPQGMVFFSEGLVHDPLRQKTIFLRSLVQECHIKISAAYGSMKDMSVYSTLGLSPLQIYIVGRPSKKHQNQCQFLSEGYAAHLSSLEFEHGSCTKKGRMIPRQASFGLTTKSDFLSPSPDFLSCKRTPLLRRAMSVQQPSPPSSTTATPKPERAHSQPERAHSQCERAHSQCEVHVDGVEPVLIRGDHTP</sequence>
<evidence type="ECO:0000256" key="2">
    <source>
        <dbReference type="ARBA" id="ARBA00010316"/>
    </source>
</evidence>
<dbReference type="PANTHER" id="PTHR10658">
    <property type="entry name" value="PHOSPHATIDYLINOSITOL TRANSFER PROTEIN"/>
    <property type="match status" value="1"/>
</dbReference>
<dbReference type="InterPro" id="IPR036412">
    <property type="entry name" value="HAD-like_sf"/>
</dbReference>
<keyword evidence="5" id="KW-0446">Lipid-binding</keyword>
<dbReference type="SMART" id="SM00775">
    <property type="entry name" value="LNS2"/>
    <property type="match status" value="1"/>
</dbReference>
<dbReference type="Gene3D" id="3.40.50.1000">
    <property type="entry name" value="HAD superfamily/HAD-like"/>
    <property type="match status" value="1"/>
</dbReference>
<dbReference type="AlphaFoldDB" id="A0A6P8FZ47"/>
<protein>
    <submittedName>
        <fullName evidence="10">PITP-less RdgB-like protein</fullName>
    </submittedName>
</protein>
<evidence type="ECO:0000256" key="7">
    <source>
        <dbReference type="SAM" id="MobiDB-lite"/>
    </source>
</evidence>
<dbReference type="InterPro" id="IPR023214">
    <property type="entry name" value="HAD_sf"/>
</dbReference>
<dbReference type="Pfam" id="PF02862">
    <property type="entry name" value="DDHD"/>
    <property type="match status" value="2"/>
</dbReference>
<dbReference type="CTD" id="58096"/>
<name>A0A6P8FZ47_CLUHA</name>
<evidence type="ECO:0000256" key="5">
    <source>
        <dbReference type="ARBA" id="ARBA00023121"/>
    </source>
</evidence>
<dbReference type="InterPro" id="IPR004177">
    <property type="entry name" value="DDHD_dom"/>
</dbReference>
<dbReference type="GO" id="GO:0031210">
    <property type="term" value="F:phosphatidylcholine binding"/>
    <property type="evidence" value="ECO:0007669"/>
    <property type="project" value="TreeGrafter"/>
</dbReference>
<evidence type="ECO:0000259" key="8">
    <source>
        <dbReference type="PROSITE" id="PS51043"/>
    </source>
</evidence>
<evidence type="ECO:0000313" key="9">
    <source>
        <dbReference type="Proteomes" id="UP000515152"/>
    </source>
</evidence>
<dbReference type="KEGG" id="char:116221572"/>
<evidence type="ECO:0000313" key="10">
    <source>
        <dbReference type="RefSeq" id="XP_031428620.1"/>
    </source>
</evidence>
<dbReference type="PROSITE" id="PS51043">
    <property type="entry name" value="DDHD"/>
    <property type="match status" value="1"/>
</dbReference>
<comment type="similarity">
    <text evidence="2">Belongs to the PtdIns transfer protein family. PI transfer class IIA subfamily.</text>
</comment>
<feature type="domain" description="DDHD" evidence="8">
    <location>
        <begin position="307"/>
        <end position="537"/>
    </location>
</feature>
<dbReference type="PANTHER" id="PTHR10658:SF27">
    <property type="entry name" value="PHOSPHATIDYLINOSITOL TRANSFER PROTEIN BETA ISOFORM"/>
    <property type="match status" value="1"/>
</dbReference>
<dbReference type="SMART" id="SM01127">
    <property type="entry name" value="DDHD"/>
    <property type="match status" value="1"/>
</dbReference>